<dbReference type="FunFam" id="2.70.98.10:FF:000001">
    <property type="entry name" value="Glucans biosynthesis protein G"/>
    <property type="match status" value="1"/>
</dbReference>
<proteinExistence type="inferred from homology"/>
<dbReference type="KEGG" id="pspi:PS2015_1146"/>
<dbReference type="Proteomes" id="UP000065641">
    <property type="component" value="Chromosome"/>
</dbReference>
<evidence type="ECO:0000259" key="6">
    <source>
        <dbReference type="Pfam" id="PF04349"/>
    </source>
</evidence>
<dbReference type="AlphaFoldDB" id="A0A0S2KCI8"/>
<dbReference type="InterPro" id="IPR014756">
    <property type="entry name" value="Ig_E-set"/>
</dbReference>
<dbReference type="UniPathway" id="UPA00637"/>
<dbReference type="STRING" id="1249552.PS2015_1146"/>
<reference evidence="7 8" key="1">
    <citation type="submission" date="2015-11" db="EMBL/GenBank/DDBJ databases">
        <authorList>
            <person name="Zhang Y."/>
            <person name="Guo Z."/>
        </authorList>
    </citation>
    <scope>NUCLEOTIDE SEQUENCE [LARGE SCALE GENOMIC DNA]</scope>
    <source>
        <strain evidence="7 8">KCTC 32221</strain>
    </source>
</reference>
<dbReference type="InterPro" id="IPR014438">
    <property type="entry name" value="Glucan_biosyn_MdoG/MdoD"/>
</dbReference>
<dbReference type="SUPFAM" id="SSF81296">
    <property type="entry name" value="E set domains"/>
    <property type="match status" value="1"/>
</dbReference>
<evidence type="ECO:0000256" key="5">
    <source>
        <dbReference type="ARBA" id="ARBA00022764"/>
    </source>
</evidence>
<evidence type="ECO:0000313" key="8">
    <source>
        <dbReference type="Proteomes" id="UP000065641"/>
    </source>
</evidence>
<dbReference type="InterPro" id="IPR013783">
    <property type="entry name" value="Ig-like_fold"/>
</dbReference>
<keyword evidence="8" id="KW-1185">Reference proteome</keyword>
<organism evidence="7 8">
    <name type="scientific">Pseudohongiella spirulinae</name>
    <dbReference type="NCBI Taxonomy" id="1249552"/>
    <lineage>
        <taxon>Bacteria</taxon>
        <taxon>Pseudomonadati</taxon>
        <taxon>Pseudomonadota</taxon>
        <taxon>Gammaproteobacteria</taxon>
        <taxon>Pseudomonadales</taxon>
        <taxon>Pseudohongiellaceae</taxon>
        <taxon>Pseudohongiella</taxon>
    </lineage>
</organism>
<dbReference type="RefSeq" id="WP_058021316.1">
    <property type="nucleotide sequence ID" value="NZ_CP013189.1"/>
</dbReference>
<gene>
    <name evidence="7" type="ORF">PS2015_1146</name>
</gene>
<dbReference type="Gene3D" id="2.60.40.10">
    <property type="entry name" value="Immunoglobulins"/>
    <property type="match status" value="1"/>
</dbReference>
<dbReference type="GO" id="GO:0051274">
    <property type="term" value="P:beta-glucan biosynthetic process"/>
    <property type="evidence" value="ECO:0007669"/>
    <property type="project" value="TreeGrafter"/>
</dbReference>
<dbReference type="GO" id="GO:0030288">
    <property type="term" value="C:outer membrane-bounded periplasmic space"/>
    <property type="evidence" value="ECO:0007669"/>
    <property type="project" value="TreeGrafter"/>
</dbReference>
<comment type="subcellular location">
    <subcellularLocation>
        <location evidence="1">Periplasm</location>
    </subcellularLocation>
</comment>
<accession>A0A0S2KCI8</accession>
<dbReference type="SUPFAM" id="SSF74650">
    <property type="entry name" value="Galactose mutarotase-like"/>
    <property type="match status" value="1"/>
</dbReference>
<name>A0A0S2KCI8_9GAMM</name>
<evidence type="ECO:0000256" key="1">
    <source>
        <dbReference type="ARBA" id="ARBA00004418"/>
    </source>
</evidence>
<keyword evidence="4" id="KW-0732">Signal</keyword>
<dbReference type="Gene3D" id="2.70.98.10">
    <property type="match status" value="1"/>
</dbReference>
<evidence type="ECO:0000313" key="7">
    <source>
        <dbReference type="EMBL" id="ALO45806.1"/>
    </source>
</evidence>
<dbReference type="PIRSF" id="PIRSF006281">
    <property type="entry name" value="MdoG"/>
    <property type="match status" value="1"/>
</dbReference>
<dbReference type="Pfam" id="PF04349">
    <property type="entry name" value="MdoG"/>
    <property type="match status" value="1"/>
</dbReference>
<protein>
    <recommendedName>
        <fullName evidence="6">Glucan biosynthesis periplasmic MdoG C-terminal domain-containing protein</fullName>
    </recommendedName>
</protein>
<evidence type="ECO:0000256" key="2">
    <source>
        <dbReference type="ARBA" id="ARBA00005001"/>
    </source>
</evidence>
<dbReference type="EMBL" id="CP013189">
    <property type="protein sequence ID" value="ALO45806.1"/>
    <property type="molecule type" value="Genomic_DNA"/>
</dbReference>
<evidence type="ECO:0000256" key="4">
    <source>
        <dbReference type="ARBA" id="ARBA00022729"/>
    </source>
</evidence>
<sequence length="509" mass="57246">MTYREVLAHSVLTGILVISLFNSTRLLAQADADDQDFSHQWLQSYARDLSNRPFAPPVSAATSPLRQLDYDDYRRIVFDPSAAVWKNESVPFQLQLFHPGFLHTETVNINLVASGREAPLLFSTDQFQYHDSLPAINPAEVNGYAGFRIHHPINSAERFEEFLVFLGASYFRGVARHQFYGLSARGLAVNTVGAGVEEFPRFSDFWIEKPAADSRQIVVHALLDSFSVTGAYRFVIRPGETTVMDVEATLYPRRSIQAFGIAPLTSMFMFDASNSARFDDFRDAVHDSDGLWIQQSNGERVWRPMANPAQLQVSAFGKQSPVAFGLMQRHTGFEDFNDAEARYDKRPSLWIEPLHDWGAGHVELVEIPTVDEIHDNIVAYWQPAAALEPGQVYQFNYRLNWGQPVAEPGMIVETAAGSVPGTAERLFVIDFADAASIEYVQQNHNLINMKATTSAGTISDVSGTLLPESGLYRVYLKLDPEQADLAELRLTLQVGDRQWGETWLYRWTK</sequence>
<comment type="similarity">
    <text evidence="3">Belongs to the OpgD/OpgG family.</text>
</comment>
<dbReference type="GO" id="GO:0030246">
    <property type="term" value="F:carbohydrate binding"/>
    <property type="evidence" value="ECO:0007669"/>
    <property type="project" value="InterPro"/>
</dbReference>
<comment type="pathway">
    <text evidence="2">Glycan metabolism; osmoregulated periplasmic glucan (OPG) biosynthesis.</text>
</comment>
<dbReference type="GO" id="GO:0003824">
    <property type="term" value="F:catalytic activity"/>
    <property type="evidence" value="ECO:0007669"/>
    <property type="project" value="InterPro"/>
</dbReference>
<feature type="domain" description="Glucan biosynthesis periplasmic MdoG C-terminal" evidence="6">
    <location>
        <begin position="37"/>
        <end position="507"/>
    </location>
</feature>
<dbReference type="PANTHER" id="PTHR30504">
    <property type="entry name" value="GLUCANS BIOSYNTHESIS PROTEIN"/>
    <property type="match status" value="1"/>
</dbReference>
<keyword evidence="5" id="KW-0574">Periplasm</keyword>
<dbReference type="PANTHER" id="PTHR30504:SF2">
    <property type="entry name" value="GLUCANS BIOSYNTHESIS PROTEIN G"/>
    <property type="match status" value="1"/>
</dbReference>
<dbReference type="InterPro" id="IPR011013">
    <property type="entry name" value="Gal_mutarotase_sf_dom"/>
</dbReference>
<dbReference type="InterPro" id="IPR014718">
    <property type="entry name" value="GH-type_carb-bd"/>
</dbReference>
<dbReference type="InterPro" id="IPR007444">
    <property type="entry name" value="Glucan_biosyn_MdoG_C"/>
</dbReference>
<dbReference type="PATRIC" id="fig|1249552.3.peg.1152"/>
<evidence type="ECO:0000256" key="3">
    <source>
        <dbReference type="ARBA" id="ARBA00009284"/>
    </source>
</evidence>